<gene>
    <name evidence="2" type="ORF">EDS130_LOCUS37238</name>
</gene>
<dbReference type="GO" id="GO:0003824">
    <property type="term" value="F:catalytic activity"/>
    <property type="evidence" value="ECO:0007669"/>
    <property type="project" value="UniProtKB-ARBA"/>
</dbReference>
<accession>A0A815M7W6</accession>
<dbReference type="InterPro" id="IPR052718">
    <property type="entry name" value="NmrA-type_oxidoreductase"/>
</dbReference>
<dbReference type="PANTHER" id="PTHR47129">
    <property type="entry name" value="QUINONE OXIDOREDUCTASE 2"/>
    <property type="match status" value="1"/>
</dbReference>
<dbReference type="Gene3D" id="3.40.50.720">
    <property type="entry name" value="NAD(P)-binding Rossmann-like Domain"/>
    <property type="match status" value="1"/>
</dbReference>
<evidence type="ECO:0000313" key="2">
    <source>
        <dbReference type="EMBL" id="CAF1417925.1"/>
    </source>
</evidence>
<sequence>MVKFVLTGVTGQLGSKVFRHLLDLVPASDIAVMVRNTSKIPPEITSSNVEIREGDFSKPELLDIAFKDAERLLLVSVPSIEHEFRVKHHVIAIDAAKRANVKHVYYTSLMFGTDTQGHLIDSVAHVMQAHLDTEAYLKKSGLTYTILREGLYSESYSLYTGFFNHVNDHEVCVPGDGPIAWVCIDDLGEGTAKLMAKGGYEQETLLLTGSTSITISGVSEIFAKILQRPITFRVVSVNDYVEQHKQPHSTPPYPTGDEDFLRKWATTFKALEREEAAVVDPLLQQILGRELVPLKNTLTKLFQSDENS</sequence>
<dbReference type="EMBL" id="CAJNOJ010000362">
    <property type="protein sequence ID" value="CAF1417925.1"/>
    <property type="molecule type" value="Genomic_DNA"/>
</dbReference>
<evidence type="ECO:0000313" key="3">
    <source>
        <dbReference type="Proteomes" id="UP000663852"/>
    </source>
</evidence>
<dbReference type="InterPro" id="IPR016040">
    <property type="entry name" value="NAD(P)-bd_dom"/>
</dbReference>
<dbReference type="Pfam" id="PF13460">
    <property type="entry name" value="NAD_binding_10"/>
    <property type="match status" value="1"/>
</dbReference>
<dbReference type="SUPFAM" id="SSF51735">
    <property type="entry name" value="NAD(P)-binding Rossmann-fold domains"/>
    <property type="match status" value="1"/>
</dbReference>
<organism evidence="2 3">
    <name type="scientific">Adineta ricciae</name>
    <name type="common">Rotifer</name>
    <dbReference type="NCBI Taxonomy" id="249248"/>
    <lineage>
        <taxon>Eukaryota</taxon>
        <taxon>Metazoa</taxon>
        <taxon>Spiralia</taxon>
        <taxon>Gnathifera</taxon>
        <taxon>Rotifera</taxon>
        <taxon>Eurotatoria</taxon>
        <taxon>Bdelloidea</taxon>
        <taxon>Adinetida</taxon>
        <taxon>Adinetidae</taxon>
        <taxon>Adineta</taxon>
    </lineage>
</organism>
<dbReference type="PANTHER" id="PTHR47129:SF1">
    <property type="entry name" value="NMRA-LIKE DOMAIN-CONTAINING PROTEIN"/>
    <property type="match status" value="1"/>
</dbReference>
<name>A0A815M7W6_ADIRI</name>
<dbReference type="AlphaFoldDB" id="A0A815M7W6"/>
<proteinExistence type="predicted"/>
<protein>
    <recommendedName>
        <fullName evidence="1">NAD(P)-binding domain-containing protein</fullName>
    </recommendedName>
</protein>
<dbReference type="OrthoDB" id="300709at2759"/>
<dbReference type="Proteomes" id="UP000663852">
    <property type="component" value="Unassembled WGS sequence"/>
</dbReference>
<dbReference type="InterPro" id="IPR036291">
    <property type="entry name" value="NAD(P)-bd_dom_sf"/>
</dbReference>
<comment type="caution">
    <text evidence="2">The sequence shown here is derived from an EMBL/GenBank/DDBJ whole genome shotgun (WGS) entry which is preliminary data.</text>
</comment>
<dbReference type="Gene3D" id="3.90.25.10">
    <property type="entry name" value="UDP-galactose 4-epimerase, domain 1"/>
    <property type="match status" value="1"/>
</dbReference>
<evidence type="ECO:0000259" key="1">
    <source>
        <dbReference type="Pfam" id="PF13460"/>
    </source>
</evidence>
<feature type="domain" description="NAD(P)-binding" evidence="1">
    <location>
        <begin position="8"/>
        <end position="151"/>
    </location>
</feature>
<reference evidence="2" key="1">
    <citation type="submission" date="2021-02" db="EMBL/GenBank/DDBJ databases">
        <authorList>
            <person name="Nowell W R."/>
        </authorList>
    </citation>
    <scope>NUCLEOTIDE SEQUENCE</scope>
</reference>